<dbReference type="AlphaFoldDB" id="A0AAV5VC47"/>
<organism evidence="2 3">
    <name type="scientific">Pristionchus fissidentatus</name>
    <dbReference type="NCBI Taxonomy" id="1538716"/>
    <lineage>
        <taxon>Eukaryota</taxon>
        <taxon>Metazoa</taxon>
        <taxon>Ecdysozoa</taxon>
        <taxon>Nematoda</taxon>
        <taxon>Chromadorea</taxon>
        <taxon>Rhabditida</taxon>
        <taxon>Rhabditina</taxon>
        <taxon>Diplogasteromorpha</taxon>
        <taxon>Diplogasteroidea</taxon>
        <taxon>Neodiplogasteridae</taxon>
        <taxon>Pristionchus</taxon>
    </lineage>
</organism>
<accession>A0AAV5VC47</accession>
<feature type="region of interest" description="Disordered" evidence="1">
    <location>
        <begin position="1"/>
        <end position="29"/>
    </location>
</feature>
<proteinExistence type="predicted"/>
<evidence type="ECO:0000256" key="1">
    <source>
        <dbReference type="SAM" id="MobiDB-lite"/>
    </source>
</evidence>
<feature type="compositionally biased region" description="Basic and acidic residues" evidence="1">
    <location>
        <begin position="1"/>
        <end position="13"/>
    </location>
</feature>
<evidence type="ECO:0000313" key="2">
    <source>
        <dbReference type="EMBL" id="GMT15495.1"/>
    </source>
</evidence>
<comment type="caution">
    <text evidence="2">The sequence shown here is derived from an EMBL/GenBank/DDBJ whole genome shotgun (WGS) entry which is preliminary data.</text>
</comment>
<reference evidence="2" key="1">
    <citation type="submission" date="2023-10" db="EMBL/GenBank/DDBJ databases">
        <title>Genome assembly of Pristionchus species.</title>
        <authorList>
            <person name="Yoshida K."/>
            <person name="Sommer R.J."/>
        </authorList>
    </citation>
    <scope>NUCLEOTIDE SEQUENCE</scope>
    <source>
        <strain evidence="2">RS5133</strain>
    </source>
</reference>
<feature type="non-terminal residue" evidence="2">
    <location>
        <position position="93"/>
    </location>
</feature>
<sequence length="93" mass="10541">LTRMRDDRSDKHASRVHQHWQSEEEERIDDAHLQVRRKKQAEERHAHMADTDIHSGMVCVSTVTFSGATVARAASFSESAVAPAVHHRMIEGI</sequence>
<name>A0AAV5VC47_9BILA</name>
<gene>
    <name evidence="2" type="ORF">PFISCL1PPCAC_6792</name>
</gene>
<feature type="non-terminal residue" evidence="2">
    <location>
        <position position="1"/>
    </location>
</feature>
<keyword evidence="3" id="KW-1185">Reference proteome</keyword>
<dbReference type="Proteomes" id="UP001432322">
    <property type="component" value="Unassembled WGS sequence"/>
</dbReference>
<dbReference type="EMBL" id="BTSY01000002">
    <property type="protein sequence ID" value="GMT15495.1"/>
    <property type="molecule type" value="Genomic_DNA"/>
</dbReference>
<evidence type="ECO:0000313" key="3">
    <source>
        <dbReference type="Proteomes" id="UP001432322"/>
    </source>
</evidence>
<protein>
    <submittedName>
        <fullName evidence="2">Uncharacterized protein</fullName>
    </submittedName>
</protein>